<organism evidence="1 2">
    <name type="scientific">Caballeronia glathei</name>
    <dbReference type="NCBI Taxonomy" id="60547"/>
    <lineage>
        <taxon>Bacteria</taxon>
        <taxon>Pseudomonadati</taxon>
        <taxon>Pseudomonadota</taxon>
        <taxon>Betaproteobacteria</taxon>
        <taxon>Burkholderiales</taxon>
        <taxon>Burkholderiaceae</taxon>
        <taxon>Caballeronia</taxon>
    </lineage>
</organism>
<accession>A0A069PEC2</accession>
<dbReference type="Proteomes" id="UP000027466">
    <property type="component" value="Unassembled WGS sequence"/>
</dbReference>
<evidence type="ECO:0000313" key="2">
    <source>
        <dbReference type="Proteomes" id="UP000027466"/>
    </source>
</evidence>
<proteinExistence type="predicted"/>
<comment type="caution">
    <text evidence="1">The sequence shown here is derived from an EMBL/GenBank/DDBJ whole genome shotgun (WGS) entry which is preliminary data.</text>
</comment>
<keyword evidence="2" id="KW-1185">Reference proteome</keyword>
<protein>
    <submittedName>
        <fullName evidence="1">Uncharacterized protein</fullName>
    </submittedName>
</protein>
<dbReference type="AlphaFoldDB" id="A0A069PEC2"/>
<reference evidence="1 2" key="1">
    <citation type="submission" date="2014-03" db="EMBL/GenBank/DDBJ databases">
        <title>Draft Genome Sequences of Four Burkholderia Strains.</title>
        <authorList>
            <person name="Liu X.Y."/>
            <person name="Li C.X."/>
            <person name="Xu J.H."/>
        </authorList>
    </citation>
    <scope>NUCLEOTIDE SEQUENCE [LARGE SCALE GENOMIC DNA]</scope>
    <source>
        <strain evidence="1 2">DSM 50014</strain>
    </source>
</reference>
<dbReference type="RefSeq" id="WP_035928426.1">
    <property type="nucleotide sequence ID" value="NZ_CADFFX010000031.1"/>
</dbReference>
<gene>
    <name evidence="1" type="ORF">BG61_36545</name>
</gene>
<evidence type="ECO:0000313" key="1">
    <source>
        <dbReference type="EMBL" id="KDR38945.1"/>
    </source>
</evidence>
<dbReference type="EMBL" id="JFHC01000071">
    <property type="protein sequence ID" value="KDR38945.1"/>
    <property type="molecule type" value="Genomic_DNA"/>
</dbReference>
<sequence length="71" mass="7498">MDVLIVVSIVILASGAFATFPVAAFLPHSVLIRADKHGRLSGLGDEVAWGAKSSVAERHLEPARARHVSPV</sequence>
<name>A0A069PEC2_9BURK</name>